<dbReference type="Proteomes" id="UP001049176">
    <property type="component" value="Chromosome 4"/>
</dbReference>
<sequence length="127" mass="14464">MHNRKWKVLGLFEDDLTSTTLLPPNVRVFVATIPSSRPNNKIKIILAVRITTYHFHSHSVKTRFRLLSKAKSLRTNCVLFSSLSLVRMDPSLIPSSSILISDLCCIHRCSTFPLLNVPYTVLQDSRQ</sequence>
<name>A0A9P7S0Z8_9AGAR</name>
<proteinExistence type="predicted"/>
<dbReference type="KEGG" id="more:E1B28_007122"/>
<evidence type="ECO:0000313" key="2">
    <source>
        <dbReference type="Proteomes" id="UP001049176"/>
    </source>
</evidence>
<keyword evidence="2" id="KW-1185">Reference proteome</keyword>
<evidence type="ECO:0000313" key="1">
    <source>
        <dbReference type="EMBL" id="KAG7093444.1"/>
    </source>
</evidence>
<dbReference type="RefSeq" id="XP_043009914.1">
    <property type="nucleotide sequence ID" value="XM_043151834.1"/>
</dbReference>
<comment type="caution">
    <text evidence="1">The sequence shown here is derived from an EMBL/GenBank/DDBJ whole genome shotgun (WGS) entry which is preliminary data.</text>
</comment>
<protein>
    <submittedName>
        <fullName evidence="1">Uncharacterized protein</fullName>
    </submittedName>
</protein>
<accession>A0A9P7S0Z8</accession>
<organism evidence="1 2">
    <name type="scientific">Marasmius oreades</name>
    <name type="common">fairy-ring Marasmius</name>
    <dbReference type="NCBI Taxonomy" id="181124"/>
    <lineage>
        <taxon>Eukaryota</taxon>
        <taxon>Fungi</taxon>
        <taxon>Dikarya</taxon>
        <taxon>Basidiomycota</taxon>
        <taxon>Agaricomycotina</taxon>
        <taxon>Agaricomycetes</taxon>
        <taxon>Agaricomycetidae</taxon>
        <taxon>Agaricales</taxon>
        <taxon>Marasmiineae</taxon>
        <taxon>Marasmiaceae</taxon>
        <taxon>Marasmius</taxon>
    </lineage>
</organism>
<reference evidence="1" key="1">
    <citation type="journal article" date="2021" name="Genome Biol. Evol.">
        <title>The assembled and annotated genome of the fairy-ring fungus Marasmius oreades.</title>
        <authorList>
            <person name="Hiltunen M."/>
            <person name="Ament-Velasquez S.L."/>
            <person name="Johannesson H."/>
        </authorList>
    </citation>
    <scope>NUCLEOTIDE SEQUENCE</scope>
    <source>
        <strain evidence="1">03SP1</strain>
    </source>
</reference>
<gene>
    <name evidence="1" type="ORF">E1B28_007122</name>
</gene>
<dbReference type="AlphaFoldDB" id="A0A9P7S0Z8"/>
<dbReference type="GeneID" id="66076198"/>
<dbReference type="EMBL" id="CM032184">
    <property type="protein sequence ID" value="KAG7093444.1"/>
    <property type="molecule type" value="Genomic_DNA"/>
</dbReference>